<feature type="transmembrane region" description="Helical" evidence="2">
    <location>
        <begin position="70"/>
        <end position="91"/>
    </location>
</feature>
<evidence type="ECO:0000313" key="4">
    <source>
        <dbReference type="Proteomes" id="UP001267426"/>
    </source>
</evidence>
<feature type="transmembrane region" description="Helical" evidence="2">
    <location>
        <begin position="38"/>
        <end position="58"/>
    </location>
</feature>
<dbReference type="RefSeq" id="WP_311662231.1">
    <property type="nucleotide sequence ID" value="NZ_JAVRHT010000006.1"/>
</dbReference>
<accession>A0ABU3BNN1</accession>
<sequence length="163" mass="18218">MDRLTVLFPFVGILVGLGLADLVFSVHRSIRAGRRWHGLPAAWVAFTFLFVVLYWWIFTEIGGYDTFRSLWRFAFHLVTPLLLVLVCAAALPDADANEPDLLAYYVGNRRYFSASGRCCSSTSPWTTGSTTARGSGRRRGSCSPSPSRRRRSSFPSRNGFTLS</sequence>
<dbReference type="Proteomes" id="UP001267426">
    <property type="component" value="Unassembled WGS sequence"/>
</dbReference>
<organism evidence="3 4">
    <name type="scientific">Rubrivirga litoralis</name>
    <dbReference type="NCBI Taxonomy" id="3075598"/>
    <lineage>
        <taxon>Bacteria</taxon>
        <taxon>Pseudomonadati</taxon>
        <taxon>Rhodothermota</taxon>
        <taxon>Rhodothermia</taxon>
        <taxon>Rhodothermales</taxon>
        <taxon>Rubricoccaceae</taxon>
        <taxon>Rubrivirga</taxon>
    </lineage>
</organism>
<dbReference type="EMBL" id="JAVRHT010000006">
    <property type="protein sequence ID" value="MDT0630894.1"/>
    <property type="molecule type" value="Genomic_DNA"/>
</dbReference>
<keyword evidence="2" id="KW-1133">Transmembrane helix</keyword>
<keyword evidence="2" id="KW-0812">Transmembrane</keyword>
<keyword evidence="4" id="KW-1185">Reference proteome</keyword>
<name>A0ABU3BNN1_9BACT</name>
<comment type="caution">
    <text evidence="3">The sequence shown here is derived from an EMBL/GenBank/DDBJ whole genome shotgun (WGS) entry which is preliminary data.</text>
</comment>
<protein>
    <recommendedName>
        <fullName evidence="5">Lycopene cyclase domain-containing protein</fullName>
    </recommendedName>
</protein>
<gene>
    <name evidence="3" type="ORF">RM540_03960</name>
</gene>
<evidence type="ECO:0000256" key="1">
    <source>
        <dbReference type="SAM" id="MobiDB-lite"/>
    </source>
</evidence>
<keyword evidence="2" id="KW-0472">Membrane</keyword>
<feature type="compositionally biased region" description="Low complexity" evidence="1">
    <location>
        <begin position="120"/>
        <end position="134"/>
    </location>
</feature>
<evidence type="ECO:0000256" key="2">
    <source>
        <dbReference type="SAM" id="Phobius"/>
    </source>
</evidence>
<reference evidence="3 4" key="1">
    <citation type="submission" date="2023-09" db="EMBL/GenBank/DDBJ databases">
        <authorList>
            <person name="Rey-Velasco X."/>
        </authorList>
    </citation>
    <scope>NUCLEOTIDE SEQUENCE [LARGE SCALE GENOMIC DNA]</scope>
    <source>
        <strain evidence="3 4">F394</strain>
    </source>
</reference>
<evidence type="ECO:0000313" key="3">
    <source>
        <dbReference type="EMBL" id="MDT0630894.1"/>
    </source>
</evidence>
<feature type="region of interest" description="Disordered" evidence="1">
    <location>
        <begin position="118"/>
        <end position="163"/>
    </location>
</feature>
<feature type="transmembrane region" description="Helical" evidence="2">
    <location>
        <begin position="6"/>
        <end position="26"/>
    </location>
</feature>
<proteinExistence type="predicted"/>
<evidence type="ECO:0008006" key="5">
    <source>
        <dbReference type="Google" id="ProtNLM"/>
    </source>
</evidence>